<comment type="caution">
    <text evidence="6">The sequence shown here is derived from an EMBL/GenBank/DDBJ whole genome shotgun (WGS) entry which is preliminary data.</text>
</comment>
<evidence type="ECO:0000256" key="3">
    <source>
        <dbReference type="ARBA" id="ARBA00022729"/>
    </source>
</evidence>
<keyword evidence="7" id="KW-1185">Reference proteome</keyword>
<evidence type="ECO:0000313" key="6">
    <source>
        <dbReference type="EMBL" id="KAK7300398.1"/>
    </source>
</evidence>
<dbReference type="GO" id="GO:0004252">
    <property type="term" value="F:serine-type endopeptidase activity"/>
    <property type="evidence" value="ECO:0007669"/>
    <property type="project" value="InterPro"/>
</dbReference>
<evidence type="ECO:0000256" key="1">
    <source>
        <dbReference type="ARBA" id="ARBA00004613"/>
    </source>
</evidence>
<dbReference type="InterPro" id="IPR000209">
    <property type="entry name" value="Peptidase_S8/S53_dom"/>
</dbReference>
<dbReference type="SUPFAM" id="SSF52743">
    <property type="entry name" value="Subtilisin-like"/>
    <property type="match status" value="1"/>
</dbReference>
<dbReference type="InterPro" id="IPR036852">
    <property type="entry name" value="Peptidase_S8/S53_dom_sf"/>
</dbReference>
<dbReference type="GO" id="GO:0005576">
    <property type="term" value="C:extracellular region"/>
    <property type="evidence" value="ECO:0007669"/>
    <property type="project" value="UniProtKB-SubCell"/>
</dbReference>
<dbReference type="Pfam" id="PF00082">
    <property type="entry name" value="Peptidase_S8"/>
    <property type="match status" value="1"/>
</dbReference>
<comment type="similarity">
    <text evidence="2 4">Belongs to the peptidase S8 family.</text>
</comment>
<dbReference type="PANTHER" id="PTHR10795">
    <property type="entry name" value="PROPROTEIN CONVERTASE SUBTILISIN/KEXIN"/>
    <property type="match status" value="1"/>
</dbReference>
<name>A0AAN9JK72_CLITE</name>
<proteinExistence type="inferred from homology"/>
<gene>
    <name evidence="6" type="ORF">RJT34_11242</name>
</gene>
<organism evidence="6 7">
    <name type="scientific">Clitoria ternatea</name>
    <name type="common">Butterfly pea</name>
    <dbReference type="NCBI Taxonomy" id="43366"/>
    <lineage>
        <taxon>Eukaryota</taxon>
        <taxon>Viridiplantae</taxon>
        <taxon>Streptophyta</taxon>
        <taxon>Embryophyta</taxon>
        <taxon>Tracheophyta</taxon>
        <taxon>Spermatophyta</taxon>
        <taxon>Magnoliopsida</taxon>
        <taxon>eudicotyledons</taxon>
        <taxon>Gunneridae</taxon>
        <taxon>Pentapetalae</taxon>
        <taxon>rosids</taxon>
        <taxon>fabids</taxon>
        <taxon>Fabales</taxon>
        <taxon>Fabaceae</taxon>
        <taxon>Papilionoideae</taxon>
        <taxon>50 kb inversion clade</taxon>
        <taxon>NPAAA clade</taxon>
        <taxon>indigoferoid/millettioid clade</taxon>
        <taxon>Phaseoleae</taxon>
        <taxon>Clitoria</taxon>
    </lineage>
</organism>
<dbReference type="Proteomes" id="UP001359559">
    <property type="component" value="Unassembled WGS sequence"/>
</dbReference>
<comment type="caution">
    <text evidence="4">Lacks conserved residue(s) required for the propagation of feature annotation.</text>
</comment>
<evidence type="ECO:0000313" key="7">
    <source>
        <dbReference type="Proteomes" id="UP001359559"/>
    </source>
</evidence>
<accession>A0AAN9JK72</accession>
<dbReference type="PROSITE" id="PS51892">
    <property type="entry name" value="SUBTILASE"/>
    <property type="match status" value="1"/>
</dbReference>
<reference evidence="6 7" key="1">
    <citation type="submission" date="2024-01" db="EMBL/GenBank/DDBJ databases">
        <title>The genomes of 5 underutilized Papilionoideae crops provide insights into root nodulation and disease resistance.</title>
        <authorList>
            <person name="Yuan L."/>
        </authorList>
    </citation>
    <scope>NUCLEOTIDE SEQUENCE [LARGE SCALE GENOMIC DNA]</scope>
    <source>
        <strain evidence="6">LY-2023</strain>
        <tissue evidence="6">Leaf</tissue>
    </source>
</reference>
<dbReference type="Gene3D" id="3.40.50.200">
    <property type="entry name" value="Peptidase S8/S53 domain"/>
    <property type="match status" value="1"/>
</dbReference>
<dbReference type="GO" id="GO:0006508">
    <property type="term" value="P:proteolysis"/>
    <property type="evidence" value="ECO:0007669"/>
    <property type="project" value="InterPro"/>
</dbReference>
<keyword evidence="3" id="KW-0732">Signal</keyword>
<dbReference type="AlphaFoldDB" id="A0AAN9JK72"/>
<evidence type="ECO:0000256" key="4">
    <source>
        <dbReference type="PROSITE-ProRule" id="PRU01240"/>
    </source>
</evidence>
<dbReference type="Gene3D" id="3.50.30.30">
    <property type="match status" value="1"/>
</dbReference>
<feature type="domain" description="Peptidase S8/S53" evidence="5">
    <location>
        <begin position="19"/>
        <end position="142"/>
    </location>
</feature>
<protein>
    <recommendedName>
        <fullName evidence="5">Peptidase S8/S53 domain-containing protein</fullName>
    </recommendedName>
</protein>
<evidence type="ECO:0000259" key="5">
    <source>
        <dbReference type="Pfam" id="PF00082"/>
    </source>
</evidence>
<evidence type="ECO:0000256" key="2">
    <source>
        <dbReference type="ARBA" id="ARBA00011073"/>
    </source>
</evidence>
<dbReference type="EMBL" id="JAYKXN010000003">
    <property type="protein sequence ID" value="KAK7300398.1"/>
    <property type="molecule type" value="Genomic_DNA"/>
</dbReference>
<sequence length="206" mass="21896">MKFNNPHHHCFTLSIAAGNFAHGAHIFGNAYGTAKGGSPRAHVAAYKVCWSTSDVSGCYAADVLQAFDQAIYDGVDVISATLSGSTPSAEALFTNAISIGAFHAIARNVLVVSSAGNDGPTPSTVTNVAPWSFTVAASSIDRDFLTNISLGNQKYLKGASLNRGLPSRKFYPVIHAVYARRHNVTIQDACLCKPRTLDPNKVRSKI</sequence>
<dbReference type="InterPro" id="IPR045051">
    <property type="entry name" value="SBT"/>
</dbReference>
<comment type="subcellular location">
    <subcellularLocation>
        <location evidence="1">Secreted</location>
    </subcellularLocation>
</comment>